<keyword evidence="5" id="KW-1185">Reference proteome</keyword>
<reference evidence="4" key="1">
    <citation type="submission" date="2009-10" db="EMBL/GenBank/DDBJ databases">
        <title>Complete sequence of Bacillus selenitireducens MLS10.</title>
        <authorList>
            <consortium name="US DOE Joint Genome Institute"/>
            <person name="Lucas S."/>
            <person name="Copeland A."/>
            <person name="Lapidus A."/>
            <person name="Glavina del Rio T."/>
            <person name="Dalin E."/>
            <person name="Tice H."/>
            <person name="Bruce D."/>
            <person name="Goodwin L."/>
            <person name="Pitluck S."/>
            <person name="Sims D."/>
            <person name="Brettin T."/>
            <person name="Detter J.C."/>
            <person name="Han C."/>
            <person name="Larimer F."/>
            <person name="Land M."/>
            <person name="Hauser L."/>
            <person name="Kyrpides N."/>
            <person name="Ovchinnikova G."/>
            <person name="Stolz J."/>
        </authorList>
    </citation>
    <scope>NUCLEOTIDE SEQUENCE [LARGE SCALE GENOMIC DNA]</scope>
    <source>
        <strain evidence="4">MLS10</strain>
    </source>
</reference>
<accession>D6XXX4</accession>
<dbReference type="HOGENOM" id="CLU_000445_70_20_9"/>
<dbReference type="Gene3D" id="3.30.70.270">
    <property type="match status" value="1"/>
</dbReference>
<dbReference type="Pfam" id="PF00563">
    <property type="entry name" value="EAL"/>
    <property type="match status" value="1"/>
</dbReference>
<dbReference type="PROSITE" id="PS50112">
    <property type="entry name" value="PAS"/>
    <property type="match status" value="1"/>
</dbReference>
<dbReference type="CDD" id="cd00130">
    <property type="entry name" value="PAS"/>
    <property type="match status" value="1"/>
</dbReference>
<organism evidence="4 5">
    <name type="scientific">Bacillus selenitireducens (strain ATCC 700615 / DSM 15326 / MLS10)</name>
    <dbReference type="NCBI Taxonomy" id="439292"/>
    <lineage>
        <taxon>Bacteria</taxon>
        <taxon>Bacillati</taxon>
        <taxon>Bacillota</taxon>
        <taxon>Bacilli</taxon>
        <taxon>Bacillales</taxon>
        <taxon>Bacillaceae</taxon>
        <taxon>Salisediminibacterium</taxon>
    </lineage>
</organism>
<feature type="domain" description="GGDEF" evidence="3">
    <location>
        <begin position="269"/>
        <end position="405"/>
    </location>
</feature>
<evidence type="ECO:0000259" key="3">
    <source>
        <dbReference type="PROSITE" id="PS50887"/>
    </source>
</evidence>
<dbReference type="InterPro" id="IPR000014">
    <property type="entry name" value="PAS"/>
</dbReference>
<dbReference type="SMART" id="SM00052">
    <property type="entry name" value="EAL"/>
    <property type="match status" value="1"/>
</dbReference>
<dbReference type="PROSITE" id="PS50883">
    <property type="entry name" value="EAL"/>
    <property type="match status" value="1"/>
</dbReference>
<dbReference type="CDD" id="cd01949">
    <property type="entry name" value="GGDEF"/>
    <property type="match status" value="1"/>
</dbReference>
<dbReference type="Gene3D" id="3.30.450.20">
    <property type="entry name" value="PAS domain"/>
    <property type="match status" value="2"/>
</dbReference>
<feature type="domain" description="EAL" evidence="2">
    <location>
        <begin position="414"/>
        <end position="668"/>
    </location>
</feature>
<dbReference type="Pfam" id="PF00990">
    <property type="entry name" value="GGDEF"/>
    <property type="match status" value="1"/>
</dbReference>
<dbReference type="AlphaFoldDB" id="D6XXX4"/>
<dbReference type="InterPro" id="IPR013656">
    <property type="entry name" value="PAS_4"/>
</dbReference>
<sequence length="675" mass="76988">MKHIDISTALNANPDHAAIISLEGEILLTNLSWQAFSRDNTGDPDYTDVGVNYLDVLKKAGVTAVYEGIVSVLEGRQDFYHNKYPCHSPDENRWFIMTVTPLNEGGDIQGALIVHRNITEVEWAKNQTVDILESMTDAFFAVDQNWRFTFLNQEAEKLLQVSRSGLIGQNIWTVFPDALGTTIQFHYETVVDMKLAKQFETYFEPLDKWFEVHAYPRHQGGLAVFFKDISEKKASEQQIWEMANLDELTGLANRRFIYEKMNGIIQKRIPFSLFFMDLNDFKDINDVYGHDAGDQVLQKIGERLQALQEESGGVAARLGGDEFVFMIAELDHEVTGHFAERLLNLIRKRMSVSGYYAFSMVGSIGIAMYPETGMNVNEIMSAADAAMYEAKKSKSVTGTYRFYEISMREVIKRRIVMGDDMLTAIDRGDFYYVYQPQINMKTGLVDGVEVLSRWKHPQLGMIPPPEFIELAEETGKIRPLTERTIRDVLKTVDGWRRDWGYDGRVAFNVSSSLIESPSFFTFIKEQMTYFKIGRDQLELEITETVNLAASEALAYHLDQFRHIGVSLAIDDFGTGFSKISHLSRLPVDRIKVDRTFINEIGSGSKGEAILYAVIDLMNQLEVDVVAEGVEEEEQVRVLMGRNCSHIQGYYYARPTEEEEAVSYIWSFVQTKNSER</sequence>
<dbReference type="PROSITE" id="PS50887">
    <property type="entry name" value="GGDEF"/>
    <property type="match status" value="1"/>
</dbReference>
<gene>
    <name evidence="4" type="ordered locus">Bsel_0511</name>
</gene>
<evidence type="ECO:0000313" key="5">
    <source>
        <dbReference type="Proteomes" id="UP000000271"/>
    </source>
</evidence>
<dbReference type="SMART" id="SM00091">
    <property type="entry name" value="PAS"/>
    <property type="match status" value="1"/>
</dbReference>
<dbReference type="SMART" id="SM00267">
    <property type="entry name" value="GGDEF"/>
    <property type="match status" value="1"/>
</dbReference>
<dbReference type="InterPro" id="IPR035965">
    <property type="entry name" value="PAS-like_dom_sf"/>
</dbReference>
<evidence type="ECO:0000313" key="4">
    <source>
        <dbReference type="EMBL" id="ADH98047.1"/>
    </source>
</evidence>
<dbReference type="KEGG" id="bse:Bsel_0511"/>
<dbReference type="NCBIfam" id="TIGR00254">
    <property type="entry name" value="GGDEF"/>
    <property type="match status" value="1"/>
</dbReference>
<dbReference type="InterPro" id="IPR043128">
    <property type="entry name" value="Rev_trsase/Diguanyl_cyclase"/>
</dbReference>
<dbReference type="SUPFAM" id="SSF141868">
    <property type="entry name" value="EAL domain-like"/>
    <property type="match status" value="1"/>
</dbReference>
<dbReference type="NCBIfam" id="TIGR00229">
    <property type="entry name" value="sensory_box"/>
    <property type="match status" value="1"/>
</dbReference>
<dbReference type="eggNOG" id="COG5001">
    <property type="taxonomic scope" value="Bacteria"/>
</dbReference>
<dbReference type="InterPro" id="IPR000160">
    <property type="entry name" value="GGDEF_dom"/>
</dbReference>
<dbReference type="PANTHER" id="PTHR44757">
    <property type="entry name" value="DIGUANYLATE CYCLASE DGCP"/>
    <property type="match status" value="1"/>
</dbReference>
<dbReference type="SUPFAM" id="SSF55073">
    <property type="entry name" value="Nucleotide cyclase"/>
    <property type="match status" value="1"/>
</dbReference>
<evidence type="ECO:0000259" key="2">
    <source>
        <dbReference type="PROSITE" id="PS50883"/>
    </source>
</evidence>
<feature type="domain" description="PAS" evidence="1">
    <location>
        <begin position="124"/>
        <end position="170"/>
    </location>
</feature>
<dbReference type="InterPro" id="IPR001633">
    <property type="entry name" value="EAL_dom"/>
</dbReference>
<protein>
    <submittedName>
        <fullName evidence="4">Diguanylate cyclase/phosphodiesterase with PAS/PAC sensor(S)</fullName>
    </submittedName>
</protein>
<dbReference type="EMBL" id="CP001791">
    <property type="protein sequence ID" value="ADH98047.1"/>
    <property type="molecule type" value="Genomic_DNA"/>
</dbReference>
<name>D6XXX4_BACIE</name>
<dbReference type="InterPro" id="IPR029787">
    <property type="entry name" value="Nucleotide_cyclase"/>
</dbReference>
<dbReference type="InterPro" id="IPR052155">
    <property type="entry name" value="Biofilm_reg_signaling"/>
</dbReference>
<proteinExistence type="predicted"/>
<dbReference type="STRING" id="439292.Bsel_0511"/>
<dbReference type="InterPro" id="IPR035919">
    <property type="entry name" value="EAL_sf"/>
</dbReference>
<dbReference type="CDD" id="cd01948">
    <property type="entry name" value="EAL"/>
    <property type="match status" value="1"/>
</dbReference>
<dbReference type="PANTHER" id="PTHR44757:SF2">
    <property type="entry name" value="BIOFILM ARCHITECTURE MAINTENANCE PROTEIN MBAA"/>
    <property type="match status" value="1"/>
</dbReference>
<dbReference type="Pfam" id="PF08448">
    <property type="entry name" value="PAS_4"/>
    <property type="match status" value="1"/>
</dbReference>
<dbReference type="Gene3D" id="3.20.20.450">
    <property type="entry name" value="EAL domain"/>
    <property type="match status" value="1"/>
</dbReference>
<dbReference type="Proteomes" id="UP000000271">
    <property type="component" value="Chromosome"/>
</dbReference>
<dbReference type="SUPFAM" id="SSF55785">
    <property type="entry name" value="PYP-like sensor domain (PAS domain)"/>
    <property type="match status" value="2"/>
</dbReference>
<evidence type="ECO:0000259" key="1">
    <source>
        <dbReference type="PROSITE" id="PS50112"/>
    </source>
</evidence>